<dbReference type="EMBL" id="CP029551">
    <property type="protein sequence ID" value="AWN37345.1"/>
    <property type="molecule type" value="Genomic_DNA"/>
</dbReference>
<evidence type="ECO:0000313" key="3">
    <source>
        <dbReference type="Proteomes" id="UP000246058"/>
    </source>
</evidence>
<evidence type="ECO:0000256" key="1">
    <source>
        <dbReference type="SAM" id="MobiDB-lite"/>
    </source>
</evidence>
<evidence type="ECO:0000313" key="2">
    <source>
        <dbReference type="EMBL" id="AWN37345.1"/>
    </source>
</evidence>
<gene>
    <name evidence="2" type="ORF">DK427_17785</name>
</gene>
<accession>A0A2U8VUG4</accession>
<dbReference type="AlphaFoldDB" id="A0A2U8VUG4"/>
<feature type="region of interest" description="Disordered" evidence="1">
    <location>
        <begin position="1"/>
        <end position="29"/>
    </location>
</feature>
<dbReference type="OrthoDB" id="7996802at2"/>
<name>A0A2U8VUG4_9HYPH</name>
<dbReference type="Proteomes" id="UP000246058">
    <property type="component" value="Chromosome"/>
</dbReference>
<dbReference type="KEGG" id="meti:DK427_17785"/>
<reference evidence="2 3" key="1">
    <citation type="submission" date="2018-05" db="EMBL/GenBank/DDBJ databases">
        <title>Complete Genome Sequence of Methylobacterium sp. 17Sr1-43.</title>
        <authorList>
            <person name="Srinivasan S."/>
        </authorList>
    </citation>
    <scope>NUCLEOTIDE SEQUENCE [LARGE SCALE GENOMIC DNA]</scope>
    <source>
        <strain evidence="2 3">17Sr1-43</strain>
    </source>
</reference>
<proteinExistence type="predicted"/>
<protein>
    <submittedName>
        <fullName evidence="2">Uncharacterized protein</fullName>
    </submittedName>
</protein>
<organism evidence="2 3">
    <name type="scientific">Methylobacterium radiodurans</name>
    <dbReference type="NCBI Taxonomy" id="2202828"/>
    <lineage>
        <taxon>Bacteria</taxon>
        <taxon>Pseudomonadati</taxon>
        <taxon>Pseudomonadota</taxon>
        <taxon>Alphaproteobacteria</taxon>
        <taxon>Hyphomicrobiales</taxon>
        <taxon>Methylobacteriaceae</taxon>
        <taxon>Methylobacterium</taxon>
    </lineage>
</organism>
<sequence length="113" mass="11343">MNGFLNPWGTDSEKTEGKPMLNGPFQGLPGSSEGWTAHEAWLLPISDGSAAKAPAAVSAADTVRAASRPLFIAANGLALALALLLAAETSTGWMGGQRGAPVAKAPVITASAS</sequence>
<keyword evidence="3" id="KW-1185">Reference proteome</keyword>